<dbReference type="GO" id="GO:0008198">
    <property type="term" value="F:ferrous iron binding"/>
    <property type="evidence" value="ECO:0007669"/>
    <property type="project" value="InterPro"/>
</dbReference>
<dbReference type="SUPFAM" id="SSF53213">
    <property type="entry name" value="LigB-like"/>
    <property type="match status" value="1"/>
</dbReference>
<dbReference type="AlphaFoldDB" id="A0A0W8E698"/>
<dbReference type="GO" id="GO:0016702">
    <property type="term" value="F:oxidoreductase activity, acting on single donors with incorporation of molecular oxygen, incorporation of two atoms of oxygen"/>
    <property type="evidence" value="ECO:0007669"/>
    <property type="project" value="UniProtKB-ARBA"/>
</dbReference>
<name>A0A0W8E698_9ZZZZ</name>
<dbReference type="PANTHER" id="PTHR13016:SF0">
    <property type="entry name" value="AMME SYNDROME CANDIDATE GENE 1 PROTEIN"/>
    <property type="match status" value="1"/>
</dbReference>
<comment type="caution">
    <text evidence="2">The sequence shown here is derived from an EMBL/GenBank/DDBJ whole genome shotgun (WGS) entry which is preliminary data.</text>
</comment>
<proteinExistence type="predicted"/>
<dbReference type="InterPro" id="IPR027485">
    <property type="entry name" value="AMMECR1_N"/>
</dbReference>
<gene>
    <name evidence="2" type="ORF">ASZ90_018398</name>
</gene>
<reference evidence="2" key="1">
    <citation type="journal article" date="2015" name="Proc. Natl. Acad. Sci. U.S.A.">
        <title>Networks of energetic and metabolic interactions define dynamics in microbial communities.</title>
        <authorList>
            <person name="Embree M."/>
            <person name="Liu J.K."/>
            <person name="Al-Bassam M.M."/>
            <person name="Zengler K."/>
        </authorList>
    </citation>
    <scope>NUCLEOTIDE SEQUENCE</scope>
</reference>
<dbReference type="PROSITE" id="PS51112">
    <property type="entry name" value="AMMECR1"/>
    <property type="match status" value="1"/>
</dbReference>
<evidence type="ECO:0000313" key="2">
    <source>
        <dbReference type="EMBL" id="KUG04178.1"/>
    </source>
</evidence>
<dbReference type="Gene3D" id="3.30.700.20">
    <property type="entry name" value="Hypothetical protein ph0010, domain 1"/>
    <property type="match status" value="1"/>
</dbReference>
<organism evidence="2">
    <name type="scientific">hydrocarbon metagenome</name>
    <dbReference type="NCBI Taxonomy" id="938273"/>
    <lineage>
        <taxon>unclassified sequences</taxon>
        <taxon>metagenomes</taxon>
        <taxon>ecological metagenomes</taxon>
    </lineage>
</organism>
<feature type="domain" description="AMMECR1" evidence="1">
    <location>
        <begin position="296"/>
        <end position="464"/>
    </location>
</feature>
<accession>A0A0W8E698</accession>
<dbReference type="NCBIfam" id="TIGR04336">
    <property type="entry name" value="AmmeMemoSam_B"/>
    <property type="match status" value="1"/>
</dbReference>
<dbReference type="InterPro" id="IPR004183">
    <property type="entry name" value="Xdiol_dOase_suB"/>
</dbReference>
<dbReference type="SUPFAM" id="SSF143447">
    <property type="entry name" value="AMMECR1-like"/>
    <property type="match status" value="1"/>
</dbReference>
<dbReference type="PANTHER" id="PTHR13016">
    <property type="entry name" value="AMMECR1 HOMOLOG"/>
    <property type="match status" value="1"/>
</dbReference>
<dbReference type="InterPro" id="IPR027623">
    <property type="entry name" value="AmmeMemoSam_A"/>
</dbReference>
<dbReference type="NCBIfam" id="TIGR04335">
    <property type="entry name" value="AmmeMemoSam_A"/>
    <property type="match status" value="1"/>
</dbReference>
<dbReference type="EMBL" id="LNQE01001856">
    <property type="protein sequence ID" value="KUG04178.1"/>
    <property type="molecule type" value="Genomic_DNA"/>
</dbReference>
<dbReference type="InterPro" id="IPR002733">
    <property type="entry name" value="AMMECR1_domain"/>
</dbReference>
<dbReference type="InterPro" id="IPR023473">
    <property type="entry name" value="AMMECR1"/>
</dbReference>
<protein>
    <submittedName>
        <fullName evidence="2">Putative acr</fullName>
    </submittedName>
</protein>
<sequence>MITYTALTPHPPLIVPSVGGNRINEVASTVQAMKSLAKELAAESPQTLVVLTPHGNVFSDCITCLSEAVLYGDFKAFGSQAVGNTYNNDRELLVEISKRSVKEGINFINVDMECAASNRLRGNLDHGVLVPMHYVEPALDHDIRLLPISTGLLSNLELYTLGKIIQESAAFLGRRVAIIASGDMSHRLKNEGPYDYHPDGQAFDLQVKELLAAGDVRGILKIPAKLRDNAGECGYRSIVIMLGTLDGLKFESQVFSYEGPFGVGYLVAGFRPFEEAPSLLAELKQQEKQRLEAERRSESEPVKWARMVLESYIQGGKIPNLPPELDMLNQKKAGVFVSLKKNGQLRGCIGTIAPVYDGLAQEIAANAISSGTRDARFFPLEQGELEQLTYSVDILGEAEECSRQDLDPARYGVIVSKAGKRGLLLPDLEGVDTVDQQLQIALEKGGISPGEKYKIERFEVRRYR</sequence>
<dbReference type="Gene3D" id="3.40.830.10">
    <property type="entry name" value="LigB-like"/>
    <property type="match status" value="1"/>
</dbReference>
<dbReference type="Pfam" id="PF02900">
    <property type="entry name" value="LigB"/>
    <property type="match status" value="1"/>
</dbReference>
<dbReference type="CDD" id="cd07951">
    <property type="entry name" value="ED_3B_N_AMMECR1"/>
    <property type="match status" value="1"/>
</dbReference>
<evidence type="ECO:0000259" key="1">
    <source>
        <dbReference type="PROSITE" id="PS51112"/>
    </source>
</evidence>
<dbReference type="Pfam" id="PF01871">
    <property type="entry name" value="AMMECR1"/>
    <property type="match status" value="1"/>
</dbReference>
<dbReference type="InterPro" id="IPR036071">
    <property type="entry name" value="AMMECR1_dom_sf"/>
</dbReference>